<evidence type="ECO:0008006" key="4">
    <source>
        <dbReference type="Google" id="ProtNLM"/>
    </source>
</evidence>
<evidence type="ECO:0000256" key="1">
    <source>
        <dbReference type="SAM" id="Phobius"/>
    </source>
</evidence>
<keyword evidence="1" id="KW-0472">Membrane</keyword>
<keyword evidence="3" id="KW-1185">Reference proteome</keyword>
<name>A0ABY6HZ10_9ARCH</name>
<feature type="transmembrane region" description="Helical" evidence="1">
    <location>
        <begin position="133"/>
        <end position="156"/>
    </location>
</feature>
<evidence type="ECO:0000313" key="3">
    <source>
        <dbReference type="Proteomes" id="UP001208689"/>
    </source>
</evidence>
<organism evidence="2 3">
    <name type="scientific">Candidatus Lokiarchaeum ossiferum</name>
    <dbReference type="NCBI Taxonomy" id="2951803"/>
    <lineage>
        <taxon>Archaea</taxon>
        <taxon>Promethearchaeati</taxon>
        <taxon>Promethearchaeota</taxon>
        <taxon>Promethearchaeia</taxon>
        <taxon>Promethearchaeales</taxon>
        <taxon>Promethearchaeaceae</taxon>
        <taxon>Candidatus Lokiarchaeum</taxon>
    </lineage>
</organism>
<evidence type="ECO:0000313" key="2">
    <source>
        <dbReference type="EMBL" id="UYP47684.1"/>
    </source>
</evidence>
<feature type="transmembrane region" description="Helical" evidence="1">
    <location>
        <begin position="24"/>
        <end position="40"/>
    </location>
</feature>
<accession>A0ABY6HZ10</accession>
<proteinExistence type="predicted"/>
<gene>
    <name evidence="2" type="ORF">NEF87_003969</name>
</gene>
<protein>
    <recommendedName>
        <fullName evidence="4">Carotenoid biosynthesis protein</fullName>
    </recommendedName>
</protein>
<keyword evidence="1" id="KW-0812">Transmembrane</keyword>
<dbReference type="EMBL" id="CP104013">
    <property type="protein sequence ID" value="UYP47684.1"/>
    <property type="molecule type" value="Genomic_DNA"/>
</dbReference>
<reference evidence="2" key="1">
    <citation type="submission" date="2022-09" db="EMBL/GenBank/DDBJ databases">
        <title>Actin cytoskeleton and complex cell architecture in an #Asgard archaeon.</title>
        <authorList>
            <person name="Ponce Toledo R.I."/>
            <person name="Schleper C."/>
            <person name="Rodrigues Oliveira T."/>
            <person name="Wollweber F."/>
            <person name="Xu J."/>
            <person name="Rittmann S."/>
            <person name="Klingl A."/>
            <person name="Pilhofer M."/>
        </authorList>
    </citation>
    <scope>NUCLEOTIDE SEQUENCE</scope>
    <source>
        <strain evidence="2">B-35</strain>
    </source>
</reference>
<dbReference type="Proteomes" id="UP001208689">
    <property type="component" value="Chromosome"/>
</dbReference>
<feature type="transmembrane region" description="Helical" evidence="1">
    <location>
        <begin position="97"/>
        <end position="118"/>
    </location>
</feature>
<keyword evidence="1" id="KW-1133">Transmembrane helix</keyword>
<feature type="transmembrane region" description="Helical" evidence="1">
    <location>
        <begin position="168"/>
        <end position="191"/>
    </location>
</feature>
<feature type="transmembrane region" description="Helical" evidence="1">
    <location>
        <begin position="198"/>
        <end position="221"/>
    </location>
</feature>
<sequence length="222" mass="25543">MMSLSYGSADTQLALDGLRDWATLQWYVIPLLAIVFYIYAVEIKKAKQTKNWDAVICGLTVFGMDFLNETWNGWVCWLTQDQAFWTAPGETALRTMVGWNIEIMFMFALNGLVFYYMLSEKKETKILGIPNRWFWAIGLAAFCVLVECFLNLGGHLTWTYPFWNRTFAGVWLIFLIGYFHFYVACILILNIKTQKNRVIAIASIYGVAILMNVIASIAGWVY</sequence>